<dbReference type="EMBL" id="BSST01000001">
    <property type="protein sequence ID" value="GLX77298.1"/>
    <property type="molecule type" value="Genomic_DNA"/>
</dbReference>
<dbReference type="Proteomes" id="UP001157186">
    <property type="component" value="Unassembled WGS sequence"/>
</dbReference>
<accession>A0ABQ6GMT4</accession>
<name>A0ABQ6GMT4_9GAMM</name>
<dbReference type="RefSeq" id="WP_284243144.1">
    <property type="nucleotide sequence ID" value="NZ_BSST01000001.1"/>
</dbReference>
<keyword evidence="2" id="KW-1185">Reference proteome</keyword>
<gene>
    <name evidence="1" type="ORF">tinsulaeT_06380</name>
</gene>
<protein>
    <submittedName>
        <fullName evidence="1">Uncharacterized protein</fullName>
    </submittedName>
</protein>
<sequence>MFRVFFVVSLFFSICSLLEQSYDFVENDDLNTVKQLILDTPQELDTDFDLPVAVSYANHSVSLLTCSLGLINKPSFIALSSPYQLINPRAPPNIAVFS</sequence>
<evidence type="ECO:0000313" key="2">
    <source>
        <dbReference type="Proteomes" id="UP001157186"/>
    </source>
</evidence>
<comment type="caution">
    <text evidence="1">The sequence shown here is derived from an EMBL/GenBank/DDBJ whole genome shotgun (WGS) entry which is preliminary data.</text>
</comment>
<evidence type="ECO:0000313" key="1">
    <source>
        <dbReference type="EMBL" id="GLX77298.1"/>
    </source>
</evidence>
<reference evidence="1 2" key="1">
    <citation type="submission" date="2023-03" db="EMBL/GenBank/DDBJ databases">
        <title>Draft genome sequence of Thalassotalea insulae KCTC 62186T.</title>
        <authorList>
            <person name="Sawabe T."/>
        </authorList>
    </citation>
    <scope>NUCLEOTIDE SEQUENCE [LARGE SCALE GENOMIC DNA]</scope>
    <source>
        <strain evidence="1 2">KCTC 62186</strain>
    </source>
</reference>
<organism evidence="1 2">
    <name type="scientific">Thalassotalea insulae</name>
    <dbReference type="NCBI Taxonomy" id="2056778"/>
    <lineage>
        <taxon>Bacteria</taxon>
        <taxon>Pseudomonadati</taxon>
        <taxon>Pseudomonadota</taxon>
        <taxon>Gammaproteobacteria</taxon>
        <taxon>Alteromonadales</taxon>
        <taxon>Colwelliaceae</taxon>
        <taxon>Thalassotalea</taxon>
    </lineage>
</organism>
<proteinExistence type="predicted"/>